<keyword evidence="1" id="KW-1133">Transmembrane helix</keyword>
<gene>
    <name evidence="2" type="ORF">SAMN05216387_10541</name>
</gene>
<name>A0A1H7MET7_9PROT</name>
<keyword evidence="1" id="KW-0812">Transmembrane</keyword>
<accession>A0A1H7MET7</accession>
<dbReference type="RefSeq" id="WP_090828508.1">
    <property type="nucleotide sequence ID" value="NZ_FOBH01000005.1"/>
</dbReference>
<organism evidence="2 3">
    <name type="scientific">Nitrosovibrio tenuis</name>
    <dbReference type="NCBI Taxonomy" id="1233"/>
    <lineage>
        <taxon>Bacteria</taxon>
        <taxon>Pseudomonadati</taxon>
        <taxon>Pseudomonadota</taxon>
        <taxon>Betaproteobacteria</taxon>
        <taxon>Nitrosomonadales</taxon>
        <taxon>Nitrosomonadaceae</taxon>
        <taxon>Nitrosovibrio</taxon>
    </lineage>
</organism>
<dbReference type="AlphaFoldDB" id="A0A1H7MET7"/>
<keyword evidence="1" id="KW-0472">Membrane</keyword>
<proteinExistence type="predicted"/>
<reference evidence="2 3" key="1">
    <citation type="submission" date="2016-10" db="EMBL/GenBank/DDBJ databases">
        <authorList>
            <person name="de Groot N.N."/>
        </authorList>
    </citation>
    <scope>NUCLEOTIDE SEQUENCE [LARGE SCALE GENOMIC DNA]</scope>
    <source>
        <strain evidence="2 3">Nv1</strain>
    </source>
</reference>
<dbReference type="OrthoDB" id="7066293at2"/>
<evidence type="ECO:0000313" key="2">
    <source>
        <dbReference type="EMBL" id="SEL09428.1"/>
    </source>
</evidence>
<dbReference type="EMBL" id="FOBH01000005">
    <property type="protein sequence ID" value="SEL09428.1"/>
    <property type="molecule type" value="Genomic_DNA"/>
</dbReference>
<sequence length="226" mass="25743">MSIFNVRLKAVDDECERAAKIELDKLFEDARNGGTNFRPPSPQAAEAIWLKLIARKEHEFIQEIERLLKPKSAGKSAVKPPVPGKEDISTIEEAVDELFADDRYLERMQDFYREAARKAALYASSFDVQAKRLDLIDATYRTGIVSALRRARHNIVAELERYNRPDTLEDTSFLSQWRRYSTLSPWRSIGTIVLLSLTSYLIAFIIASDTFRGLLERLGWSSGTGL</sequence>
<keyword evidence="3" id="KW-1185">Reference proteome</keyword>
<protein>
    <submittedName>
        <fullName evidence="2">Uncharacterized protein</fullName>
    </submittedName>
</protein>
<feature type="transmembrane region" description="Helical" evidence="1">
    <location>
        <begin position="188"/>
        <end position="207"/>
    </location>
</feature>
<evidence type="ECO:0000313" key="3">
    <source>
        <dbReference type="Proteomes" id="UP000198620"/>
    </source>
</evidence>
<dbReference type="Proteomes" id="UP000198620">
    <property type="component" value="Unassembled WGS sequence"/>
</dbReference>
<evidence type="ECO:0000256" key="1">
    <source>
        <dbReference type="SAM" id="Phobius"/>
    </source>
</evidence>